<reference evidence="9 10" key="1">
    <citation type="journal article" date="2016" name="Nat. Commun.">
        <title>Thousands of microbial genomes shed light on interconnected biogeochemical processes in an aquifer system.</title>
        <authorList>
            <person name="Anantharaman K."/>
            <person name="Brown C.T."/>
            <person name="Hug L.A."/>
            <person name="Sharon I."/>
            <person name="Castelle C.J."/>
            <person name="Probst A.J."/>
            <person name="Thomas B.C."/>
            <person name="Singh A."/>
            <person name="Wilkins M.J."/>
            <person name="Karaoz U."/>
            <person name="Brodie E.L."/>
            <person name="Williams K.H."/>
            <person name="Hubbard S.S."/>
            <person name="Banfield J.F."/>
        </authorList>
    </citation>
    <scope>NUCLEOTIDE SEQUENCE [LARGE SCALE GENOMIC DNA]</scope>
</reference>
<gene>
    <name evidence="9" type="ORF">A2625_00820</name>
</gene>
<keyword evidence="6" id="KW-0408">Iron</keyword>
<evidence type="ECO:0000256" key="6">
    <source>
        <dbReference type="ARBA" id="ARBA00023004"/>
    </source>
</evidence>
<evidence type="ECO:0000256" key="7">
    <source>
        <dbReference type="ARBA" id="ARBA00023136"/>
    </source>
</evidence>
<evidence type="ECO:0000256" key="2">
    <source>
        <dbReference type="ARBA" id="ARBA00022617"/>
    </source>
</evidence>
<dbReference type="Proteomes" id="UP000178724">
    <property type="component" value="Unassembled WGS sequence"/>
</dbReference>
<comment type="caution">
    <text evidence="9">The sequence shown here is derived from an EMBL/GenBank/DDBJ whole genome shotgun (WGS) entry which is preliminary data.</text>
</comment>
<proteinExistence type="predicted"/>
<keyword evidence="3 8" id="KW-0812">Transmembrane</keyword>
<organism evidence="9 10">
    <name type="scientific">candidate division WOR-1 bacterium RIFCSPHIGHO2_01_FULL_53_15</name>
    <dbReference type="NCBI Taxonomy" id="1802564"/>
    <lineage>
        <taxon>Bacteria</taxon>
        <taxon>Bacillati</taxon>
        <taxon>Saganbacteria</taxon>
    </lineage>
</organism>
<evidence type="ECO:0000256" key="5">
    <source>
        <dbReference type="ARBA" id="ARBA00022989"/>
    </source>
</evidence>
<keyword evidence="2" id="KW-0349">Heme</keyword>
<keyword evidence="7 8" id="KW-0472">Membrane</keyword>
<evidence type="ECO:0000313" key="10">
    <source>
        <dbReference type="Proteomes" id="UP000178724"/>
    </source>
</evidence>
<evidence type="ECO:0000313" key="9">
    <source>
        <dbReference type="EMBL" id="OGB90476.1"/>
    </source>
</evidence>
<keyword evidence="4" id="KW-0479">Metal-binding</keyword>
<dbReference type="InterPro" id="IPR034804">
    <property type="entry name" value="SQR/QFR_C/D"/>
</dbReference>
<dbReference type="Gene3D" id="1.20.1300.10">
    <property type="entry name" value="Fumarate reductase/succinate dehydrogenase, transmembrane subunit"/>
    <property type="match status" value="1"/>
</dbReference>
<name>A0A1F4Q3R0_UNCSA</name>
<evidence type="ECO:0000256" key="4">
    <source>
        <dbReference type="ARBA" id="ARBA00022723"/>
    </source>
</evidence>
<dbReference type="InterPro" id="IPR000701">
    <property type="entry name" value="SuccDH_FuR_B_TM-su"/>
</dbReference>
<dbReference type="SUPFAM" id="SSF81343">
    <property type="entry name" value="Fumarate reductase respiratory complex transmembrane subunits"/>
    <property type="match status" value="1"/>
</dbReference>
<dbReference type="Pfam" id="PF01127">
    <property type="entry name" value="Sdh_cyt"/>
    <property type="match status" value="1"/>
</dbReference>
<evidence type="ECO:0000256" key="3">
    <source>
        <dbReference type="ARBA" id="ARBA00022692"/>
    </source>
</evidence>
<accession>A0A1F4Q3R0</accession>
<keyword evidence="5 8" id="KW-1133">Transmembrane helix</keyword>
<evidence type="ECO:0000256" key="8">
    <source>
        <dbReference type="SAM" id="Phobius"/>
    </source>
</evidence>
<feature type="transmembrane region" description="Helical" evidence="8">
    <location>
        <begin position="55"/>
        <end position="77"/>
    </location>
</feature>
<dbReference type="GO" id="GO:0046872">
    <property type="term" value="F:metal ion binding"/>
    <property type="evidence" value="ECO:0007669"/>
    <property type="project" value="UniProtKB-KW"/>
</dbReference>
<evidence type="ECO:0008006" key="11">
    <source>
        <dbReference type="Google" id="ProtNLM"/>
    </source>
</evidence>
<feature type="transmembrane region" description="Helical" evidence="8">
    <location>
        <begin position="89"/>
        <end position="113"/>
    </location>
</feature>
<comment type="subcellular location">
    <subcellularLocation>
        <location evidence="1">Membrane</location>
    </subcellularLocation>
</comment>
<dbReference type="EMBL" id="METM01000008">
    <property type="protein sequence ID" value="OGB90476.1"/>
    <property type="molecule type" value="Genomic_DNA"/>
</dbReference>
<protein>
    <recommendedName>
        <fullName evidence="11">Succinate dehydrogenase, cytochrome b556 subunit</fullName>
    </recommendedName>
</protein>
<sequence length="117" mass="13240">MKYNKSSLLWLLQRISAVLIFSALGAHIWKVHYVELGQPILYAGVALRLKDVMTLALDSSILFLGLFHGLNGVRMVALDYDFLKKHDRLISWLLVIVGAAFFILGVRGLWAFLINIK</sequence>
<dbReference type="GO" id="GO:0016020">
    <property type="term" value="C:membrane"/>
    <property type="evidence" value="ECO:0007669"/>
    <property type="project" value="UniProtKB-SubCell"/>
</dbReference>
<evidence type="ECO:0000256" key="1">
    <source>
        <dbReference type="ARBA" id="ARBA00004370"/>
    </source>
</evidence>
<dbReference type="AlphaFoldDB" id="A0A1F4Q3R0"/>